<keyword evidence="6" id="KW-1185">Reference proteome</keyword>
<evidence type="ECO:0000256" key="2">
    <source>
        <dbReference type="SAM" id="SignalP"/>
    </source>
</evidence>
<dbReference type="Proteomes" id="UP000256269">
    <property type="component" value="Unassembled WGS sequence"/>
</dbReference>
<reference evidence="5 6" key="1">
    <citation type="submission" date="2018-08" db="EMBL/GenBank/DDBJ databases">
        <title>Genomic Encyclopedia of Archaeal and Bacterial Type Strains, Phase II (KMG-II): from individual species to whole genera.</title>
        <authorList>
            <person name="Goeker M."/>
        </authorList>
    </citation>
    <scope>NUCLEOTIDE SEQUENCE [LARGE SCALE GENOMIC DNA]</scope>
    <source>
        <strain evidence="5 6">DSM 45791</strain>
    </source>
</reference>
<dbReference type="InterPro" id="IPR007484">
    <property type="entry name" value="Peptidase_M28"/>
</dbReference>
<keyword evidence="2" id="KW-0732">Signal</keyword>
<dbReference type="InterPro" id="IPR045175">
    <property type="entry name" value="M28_fam"/>
</dbReference>
<feature type="domain" description="Peptidase M28" evidence="4">
    <location>
        <begin position="286"/>
        <end position="454"/>
    </location>
</feature>
<evidence type="ECO:0000313" key="5">
    <source>
        <dbReference type="EMBL" id="REH45874.1"/>
    </source>
</evidence>
<dbReference type="OrthoDB" id="345880at2"/>
<dbReference type="SUPFAM" id="SSF52025">
    <property type="entry name" value="PA domain"/>
    <property type="match status" value="1"/>
</dbReference>
<feature type="region of interest" description="Disordered" evidence="1">
    <location>
        <begin position="73"/>
        <end position="92"/>
    </location>
</feature>
<name>A0A3E0HHB9_9PSEU</name>
<gene>
    <name evidence="5" type="ORF">BCF44_1076</name>
</gene>
<accession>A0A3E0HHB9</accession>
<dbReference type="InterPro" id="IPR006311">
    <property type="entry name" value="TAT_signal"/>
</dbReference>
<dbReference type="Pfam" id="PF02225">
    <property type="entry name" value="PA"/>
    <property type="match status" value="1"/>
</dbReference>
<dbReference type="EMBL" id="QUNO01000007">
    <property type="protein sequence ID" value="REH45874.1"/>
    <property type="molecule type" value="Genomic_DNA"/>
</dbReference>
<evidence type="ECO:0000313" key="6">
    <source>
        <dbReference type="Proteomes" id="UP000256269"/>
    </source>
</evidence>
<dbReference type="PANTHER" id="PTHR12147">
    <property type="entry name" value="METALLOPEPTIDASE M28 FAMILY MEMBER"/>
    <property type="match status" value="1"/>
</dbReference>
<dbReference type="GO" id="GO:0006508">
    <property type="term" value="P:proteolysis"/>
    <property type="evidence" value="ECO:0007669"/>
    <property type="project" value="InterPro"/>
</dbReference>
<proteinExistence type="predicted"/>
<dbReference type="Gene3D" id="3.50.30.30">
    <property type="match status" value="1"/>
</dbReference>
<dbReference type="RefSeq" id="WP_116176054.1">
    <property type="nucleotide sequence ID" value="NZ_CP144375.1"/>
</dbReference>
<dbReference type="AlphaFoldDB" id="A0A3E0HHB9"/>
<feature type="domain" description="PA" evidence="3">
    <location>
        <begin position="169"/>
        <end position="258"/>
    </location>
</feature>
<dbReference type="Gene3D" id="3.40.630.10">
    <property type="entry name" value="Zn peptidases"/>
    <property type="match status" value="1"/>
</dbReference>
<dbReference type="PROSITE" id="PS51318">
    <property type="entry name" value="TAT"/>
    <property type="match status" value="1"/>
</dbReference>
<dbReference type="SUPFAM" id="SSF53187">
    <property type="entry name" value="Zn-dependent exopeptidases"/>
    <property type="match status" value="1"/>
</dbReference>
<organism evidence="5 6">
    <name type="scientific">Kutzneria buriramensis</name>
    <dbReference type="NCBI Taxonomy" id="1045776"/>
    <lineage>
        <taxon>Bacteria</taxon>
        <taxon>Bacillati</taxon>
        <taxon>Actinomycetota</taxon>
        <taxon>Actinomycetes</taxon>
        <taxon>Pseudonocardiales</taxon>
        <taxon>Pseudonocardiaceae</taxon>
        <taxon>Kutzneria</taxon>
    </lineage>
</organism>
<dbReference type="InterPro" id="IPR046450">
    <property type="entry name" value="PA_dom_sf"/>
</dbReference>
<dbReference type="Pfam" id="PF04389">
    <property type="entry name" value="Peptidase_M28"/>
    <property type="match status" value="1"/>
</dbReference>
<comment type="caution">
    <text evidence="5">The sequence shown here is derived from an EMBL/GenBank/DDBJ whole genome shotgun (WGS) entry which is preliminary data.</text>
</comment>
<feature type="signal peptide" evidence="2">
    <location>
        <begin position="1"/>
        <end position="32"/>
    </location>
</feature>
<feature type="chain" id="PRO_5017833964" evidence="2">
    <location>
        <begin position="33"/>
        <end position="548"/>
    </location>
</feature>
<evidence type="ECO:0000256" key="1">
    <source>
        <dbReference type="SAM" id="MobiDB-lite"/>
    </source>
</evidence>
<dbReference type="GO" id="GO:0008235">
    <property type="term" value="F:metalloexopeptidase activity"/>
    <property type="evidence" value="ECO:0007669"/>
    <property type="project" value="InterPro"/>
</dbReference>
<dbReference type="PANTHER" id="PTHR12147:SF26">
    <property type="entry name" value="PEPTIDASE M28 DOMAIN-CONTAINING PROTEIN"/>
    <property type="match status" value="1"/>
</dbReference>
<protein>
    <submittedName>
        <fullName evidence="5">PA domain-containing protein</fullName>
    </submittedName>
</protein>
<dbReference type="InterPro" id="IPR003137">
    <property type="entry name" value="PA_domain"/>
</dbReference>
<evidence type="ECO:0000259" key="4">
    <source>
        <dbReference type="Pfam" id="PF04389"/>
    </source>
</evidence>
<evidence type="ECO:0000259" key="3">
    <source>
        <dbReference type="Pfam" id="PF02225"/>
    </source>
</evidence>
<sequence>MSRRPRSTSRLLLVLGAAVALVAGAAAAPATAQPASPDHNGCDHRVNDTAKKLVPCIRTDDLWRHMRAFQAIADANPGPDGHPSRNSGEPGYKASADYVARQMRQAGYDVSIQTYKFFYFAYTAIPTFSETSPTTHDYTIVSEWNSGQSTGTATATLQPAGGIIVPPTPTPTSSSGCTAADFATFVPGHIALIQRGTCPFGVKVQNAQAAGASGVVIFNEGNPGRTAVLNGSLSDAAGNRIVPTIPVAFTSFAAGSDLLTQANSGTPPTMSIAIKAVVNPNADDYNVIADSRGGDPNHVVVVDAHLDAIYGAGMLDNASGSATILDIAQQMRKVHPLNKLRFIWFGGEELGLLGSTAYVNSLSPTDLAKIGYDLDADVTATRNYVVGVLDPAGVDLFGRTVTTQFPPQVYQPSTVARDQGIGYFTSIGLKNELFSPVGTDAFNFNQAGIPASGVLTGQDCCKTDGDVALFGGTTGNFEGTVPGTDGGCVDNPFRWCDNLANNDPKVMTFISRGFATMVVDMAFNRSVLHPGSKPAHASIAPAPHSPTS</sequence>